<name>A0A2U1SUS0_METSR</name>
<accession>A0A2U1SUS0</accession>
<dbReference type="EMBL" id="PUIV01000002">
    <property type="protein sequence ID" value="PWB95365.1"/>
    <property type="molecule type" value="Genomic_DNA"/>
</dbReference>
<sequence length="244" mass="25977">MKLYMGFDDTDVAGAEIGTGRLVRMFERKLPDGARLWGALRHQLLIDPRIPFTSHNSPACAVVEIDDEALIPALTARAIAHIAEFASDGSDPGLCVARETDDLSEIVEFGLSCTHEIETQDHARAVAARAGVTLLGLGGTNDGIIGALAAVGLSAYGWSGRFLEYGRLRRLPDPISVAALAEAGIEAVAIDKKAQALDPRALIHTGGWLSPRLWGGRAVAPIEEKEDGRLIALGKRPRDAEVAD</sequence>
<organism evidence="1 2">
    <name type="scientific">Methylosinus sporium</name>
    <dbReference type="NCBI Taxonomy" id="428"/>
    <lineage>
        <taxon>Bacteria</taxon>
        <taxon>Pseudomonadati</taxon>
        <taxon>Pseudomonadota</taxon>
        <taxon>Alphaproteobacteria</taxon>
        <taxon>Hyphomicrobiales</taxon>
        <taxon>Methylocystaceae</taxon>
        <taxon>Methylosinus</taxon>
    </lineage>
</organism>
<dbReference type="Proteomes" id="UP000245137">
    <property type="component" value="Unassembled WGS sequence"/>
</dbReference>
<evidence type="ECO:0000313" key="2">
    <source>
        <dbReference type="Proteomes" id="UP000245137"/>
    </source>
</evidence>
<proteinExistence type="predicted"/>
<reference evidence="1 2" key="1">
    <citation type="journal article" date="2018" name="Appl. Microbiol. Biotechnol.">
        <title>Co-cultivation of the strictly anaerobic methanogen Methanosarcina barkeri with aerobic methanotrophs in an oxygen-limited membrane bioreactor.</title>
        <authorList>
            <person name="In 't Zandt M.H."/>
            <person name="van den Bosch T.J.M."/>
            <person name="Rijkers R."/>
            <person name="van Kessel M.A.H.J."/>
            <person name="Jetten M.S.M."/>
            <person name="Welte C.U."/>
        </authorList>
    </citation>
    <scope>NUCLEOTIDE SEQUENCE [LARGE SCALE GENOMIC DNA]</scope>
    <source>
        <strain evidence="1 2">DSM 17706</strain>
    </source>
</reference>
<dbReference type="RefSeq" id="WP_108915654.1">
    <property type="nucleotide sequence ID" value="NZ_BGJY01000001.1"/>
</dbReference>
<protein>
    <submittedName>
        <fullName evidence="1">Uncharacterized protein</fullName>
    </submittedName>
</protein>
<gene>
    <name evidence="1" type="ORF">C5689_02225</name>
</gene>
<dbReference type="OrthoDB" id="270233at2"/>
<evidence type="ECO:0000313" key="1">
    <source>
        <dbReference type="EMBL" id="PWB95365.1"/>
    </source>
</evidence>
<dbReference type="AlphaFoldDB" id="A0A2U1SUS0"/>
<keyword evidence="2" id="KW-1185">Reference proteome</keyword>
<dbReference type="Gene3D" id="3.30.70.2200">
    <property type="match status" value="1"/>
</dbReference>
<comment type="caution">
    <text evidence="1">The sequence shown here is derived from an EMBL/GenBank/DDBJ whole genome shotgun (WGS) entry which is preliminary data.</text>
</comment>